<gene>
    <name evidence="2" type="ORF">ACH5RR_038529</name>
</gene>
<dbReference type="PANTHER" id="PTHR33512:SF1">
    <property type="entry name" value="PROTEIN, PUTATIVE (DUF1191)-RELATED"/>
    <property type="match status" value="1"/>
</dbReference>
<dbReference type="PANTHER" id="PTHR33512">
    <property type="entry name" value="PROTEIN, PUTATIVE (DUF1191)-RELATED"/>
    <property type="match status" value="1"/>
</dbReference>
<proteinExistence type="predicted"/>
<feature type="transmembrane region" description="Helical" evidence="1">
    <location>
        <begin position="260"/>
        <end position="284"/>
    </location>
</feature>
<dbReference type="Pfam" id="PF06697">
    <property type="entry name" value="DUF1191"/>
    <property type="match status" value="1"/>
</dbReference>
<name>A0ABD2XY36_9GENT</name>
<keyword evidence="1" id="KW-0812">Transmembrane</keyword>
<comment type="caution">
    <text evidence="2">The sequence shown here is derived from an EMBL/GenBank/DDBJ whole genome shotgun (WGS) entry which is preliminary data.</text>
</comment>
<dbReference type="Proteomes" id="UP001630127">
    <property type="component" value="Unassembled WGS sequence"/>
</dbReference>
<keyword evidence="1" id="KW-1133">Transmembrane helix</keyword>
<evidence type="ECO:0000313" key="3">
    <source>
        <dbReference type="Proteomes" id="UP001630127"/>
    </source>
</evidence>
<dbReference type="AlphaFoldDB" id="A0ABD2XY36"/>
<evidence type="ECO:0000313" key="2">
    <source>
        <dbReference type="EMBL" id="KAL3499436.1"/>
    </source>
</evidence>
<evidence type="ECO:0000256" key="1">
    <source>
        <dbReference type="SAM" id="Phobius"/>
    </source>
</evidence>
<dbReference type="InterPro" id="IPR010605">
    <property type="entry name" value="DUF1191"/>
</dbReference>
<keyword evidence="1" id="KW-0472">Membrane</keyword>
<reference evidence="2 3" key="1">
    <citation type="submission" date="2024-11" db="EMBL/GenBank/DDBJ databases">
        <title>A near-complete genome assembly of Cinchona calisaya.</title>
        <authorList>
            <person name="Lian D.C."/>
            <person name="Zhao X.W."/>
            <person name="Wei L."/>
        </authorList>
    </citation>
    <scope>NUCLEOTIDE SEQUENCE [LARGE SCALE GENOMIC DNA]</scope>
    <source>
        <tissue evidence="2">Nenye</tissue>
    </source>
</reference>
<accession>A0ABD2XY36</accession>
<organism evidence="2 3">
    <name type="scientific">Cinchona calisaya</name>
    <dbReference type="NCBI Taxonomy" id="153742"/>
    <lineage>
        <taxon>Eukaryota</taxon>
        <taxon>Viridiplantae</taxon>
        <taxon>Streptophyta</taxon>
        <taxon>Embryophyta</taxon>
        <taxon>Tracheophyta</taxon>
        <taxon>Spermatophyta</taxon>
        <taxon>Magnoliopsida</taxon>
        <taxon>eudicotyledons</taxon>
        <taxon>Gunneridae</taxon>
        <taxon>Pentapetalae</taxon>
        <taxon>asterids</taxon>
        <taxon>lamiids</taxon>
        <taxon>Gentianales</taxon>
        <taxon>Rubiaceae</taxon>
        <taxon>Cinchonoideae</taxon>
        <taxon>Cinchoneae</taxon>
        <taxon>Cinchona</taxon>
    </lineage>
</organism>
<keyword evidence="3" id="KW-1185">Reference proteome</keyword>
<dbReference type="EMBL" id="JBJUIK010000016">
    <property type="protein sequence ID" value="KAL3499436.1"/>
    <property type="molecule type" value="Genomic_DNA"/>
</dbReference>
<protein>
    <recommendedName>
        <fullName evidence="4">Transmembrane protein</fullName>
    </recommendedName>
</protein>
<sequence>MFNSAEKPKKHTAEITNFHFFKMISSFFPLITLIAFLPLASSTTALTIETQGIKSARLLDLVIRDYTFQSYDRFFGTGKLHTVSLPANLSGIKVDTVRFRCGSLRRYGAKVREFHIGKSVTLNTCVERVLIVAQNLGSNWSSVYYDNYELPGFQLISPILGLLAYNAGDSINFSIPFELGIQSGKEDPIKIDFRNITTTLNATSSSGIIPLCARFERDGKVTLSNQESPNVCVSTKEGHFGLVIESPSMPLKKQVSKWKIAIGSSIGAALGTFLLTLLLIAIFVKVKKKARMEELERRAYEEEALQVSMVGHIRAPTASVTRTVPIIEHEYKPSPH</sequence>
<evidence type="ECO:0008006" key="4">
    <source>
        <dbReference type="Google" id="ProtNLM"/>
    </source>
</evidence>